<gene>
    <name evidence="1" type="ORF">J2S77_000781</name>
</gene>
<proteinExistence type="predicted"/>
<accession>A0ABT9VD92</accession>
<organism evidence="1 2">
    <name type="scientific">Alkalibacillus salilacus</name>
    <dbReference type="NCBI Taxonomy" id="284582"/>
    <lineage>
        <taxon>Bacteria</taxon>
        <taxon>Bacillati</taxon>
        <taxon>Bacillota</taxon>
        <taxon>Bacilli</taxon>
        <taxon>Bacillales</taxon>
        <taxon>Bacillaceae</taxon>
        <taxon>Alkalibacillus</taxon>
    </lineage>
</organism>
<reference evidence="1 2" key="1">
    <citation type="submission" date="2023-07" db="EMBL/GenBank/DDBJ databases">
        <title>Genomic Encyclopedia of Type Strains, Phase IV (KMG-IV): sequencing the most valuable type-strain genomes for metagenomic binning, comparative biology and taxonomic classification.</title>
        <authorList>
            <person name="Goeker M."/>
        </authorList>
    </citation>
    <scope>NUCLEOTIDE SEQUENCE [LARGE SCALE GENOMIC DNA]</scope>
    <source>
        <strain evidence="1 2">DSM 16460</strain>
    </source>
</reference>
<name>A0ABT9VD92_9BACI</name>
<protein>
    <submittedName>
        <fullName evidence="1">Uncharacterized protein</fullName>
    </submittedName>
</protein>
<dbReference type="RefSeq" id="WP_306974816.1">
    <property type="nucleotide sequence ID" value="NZ_JAUSTQ010000002.1"/>
</dbReference>
<dbReference type="EMBL" id="JAUSTQ010000002">
    <property type="protein sequence ID" value="MDQ0158825.1"/>
    <property type="molecule type" value="Genomic_DNA"/>
</dbReference>
<evidence type="ECO:0000313" key="2">
    <source>
        <dbReference type="Proteomes" id="UP001224359"/>
    </source>
</evidence>
<evidence type="ECO:0000313" key="1">
    <source>
        <dbReference type="EMBL" id="MDQ0158825.1"/>
    </source>
</evidence>
<dbReference type="Proteomes" id="UP001224359">
    <property type="component" value="Unassembled WGS sequence"/>
</dbReference>
<sequence length="186" mass="21263">MSKVKLTQKQADAIEHQKGSSFGDFQYCLTRTLSGDWFDNFNRPLNDLTAETFARAWIEGYEVEPFFEEGDIVVAISEDESDELFEIETVNKGGAGLVTKHGARIFENYEFIRQATELEKQLFEVGRTEPSLKVGDFIIHREVSRSLVGYSAGIIQANKWLKEGFIDFIYPIEHRIEVGDENDQVI</sequence>
<keyword evidence="2" id="KW-1185">Reference proteome</keyword>
<comment type="caution">
    <text evidence="1">The sequence shown here is derived from an EMBL/GenBank/DDBJ whole genome shotgun (WGS) entry which is preliminary data.</text>
</comment>